<evidence type="ECO:0000313" key="1">
    <source>
        <dbReference type="EMBL" id="GES91676.1"/>
    </source>
</evidence>
<sequence length="86" mass="9952">MTPIVNESDAVLDLYDLKNSMPVYTTRAMRREFVNTCDTFLGNVKKSRVFQIYKEFVGDSTVDETEIDVRIKLAFDLRDPNIITDL</sequence>
<protein>
    <submittedName>
        <fullName evidence="1">Uncharacterized protein LOC105334625</fullName>
    </submittedName>
</protein>
<accession>A0A8H3LSH8</accession>
<evidence type="ECO:0000313" key="2">
    <source>
        <dbReference type="Proteomes" id="UP000615446"/>
    </source>
</evidence>
<gene>
    <name evidence="1" type="ORF">RCL2_001848200</name>
</gene>
<dbReference type="AlphaFoldDB" id="A0A8H3LSH8"/>
<comment type="caution">
    <text evidence="1">The sequence shown here is derived from an EMBL/GenBank/DDBJ whole genome shotgun (WGS) entry which is preliminary data.</text>
</comment>
<organism evidence="1 2">
    <name type="scientific">Rhizophagus clarus</name>
    <dbReference type="NCBI Taxonomy" id="94130"/>
    <lineage>
        <taxon>Eukaryota</taxon>
        <taxon>Fungi</taxon>
        <taxon>Fungi incertae sedis</taxon>
        <taxon>Mucoromycota</taxon>
        <taxon>Glomeromycotina</taxon>
        <taxon>Glomeromycetes</taxon>
        <taxon>Glomerales</taxon>
        <taxon>Glomeraceae</taxon>
        <taxon>Rhizophagus</taxon>
    </lineage>
</organism>
<dbReference type="OrthoDB" id="2434233at2759"/>
<dbReference type="EMBL" id="BLAL01000206">
    <property type="protein sequence ID" value="GES91676.1"/>
    <property type="molecule type" value="Genomic_DNA"/>
</dbReference>
<name>A0A8H3LSH8_9GLOM</name>
<proteinExistence type="predicted"/>
<reference evidence="1" key="1">
    <citation type="submission" date="2019-10" db="EMBL/GenBank/DDBJ databases">
        <title>Conservation and host-specific expression of non-tandemly repeated heterogenous ribosome RNA gene in arbuscular mycorrhizal fungi.</title>
        <authorList>
            <person name="Maeda T."/>
            <person name="Kobayashi Y."/>
            <person name="Nakagawa T."/>
            <person name="Ezawa T."/>
            <person name="Yamaguchi K."/>
            <person name="Bino T."/>
            <person name="Nishimoto Y."/>
            <person name="Shigenobu S."/>
            <person name="Kawaguchi M."/>
        </authorList>
    </citation>
    <scope>NUCLEOTIDE SEQUENCE</scope>
    <source>
        <strain evidence="1">HR1</strain>
    </source>
</reference>
<dbReference type="Proteomes" id="UP000615446">
    <property type="component" value="Unassembled WGS sequence"/>
</dbReference>